<protein>
    <submittedName>
        <fullName evidence="1">Uncharacterized protein</fullName>
    </submittedName>
</protein>
<proteinExistence type="predicted"/>
<name>A0ABN3BTJ1_9ACTN</name>
<dbReference type="EMBL" id="BAAAOQ010000016">
    <property type="protein sequence ID" value="GAA2199870.1"/>
    <property type="molecule type" value="Genomic_DNA"/>
</dbReference>
<gene>
    <name evidence="1" type="ORF">GCM10009787_48550</name>
</gene>
<evidence type="ECO:0000313" key="2">
    <source>
        <dbReference type="Proteomes" id="UP001501391"/>
    </source>
</evidence>
<comment type="caution">
    <text evidence="1">The sequence shown here is derived from an EMBL/GenBank/DDBJ whole genome shotgun (WGS) entry which is preliminary data.</text>
</comment>
<dbReference type="RefSeq" id="WP_346163541.1">
    <property type="nucleotide sequence ID" value="NZ_BAAAOQ010000016.1"/>
</dbReference>
<sequence>MPVQLIKPQPNPETAQRLAETQAALIAMFRALAPAVQKAGEEMGRSFEQMRTHRPA</sequence>
<organism evidence="1 2">
    <name type="scientific">Streptomyces bangladeshensis</name>
    <dbReference type="NCBI Taxonomy" id="295352"/>
    <lineage>
        <taxon>Bacteria</taxon>
        <taxon>Bacillati</taxon>
        <taxon>Actinomycetota</taxon>
        <taxon>Actinomycetes</taxon>
        <taxon>Kitasatosporales</taxon>
        <taxon>Streptomycetaceae</taxon>
        <taxon>Streptomyces</taxon>
    </lineage>
</organism>
<keyword evidence="2" id="KW-1185">Reference proteome</keyword>
<evidence type="ECO:0000313" key="1">
    <source>
        <dbReference type="EMBL" id="GAA2199870.1"/>
    </source>
</evidence>
<accession>A0ABN3BTJ1</accession>
<dbReference type="Proteomes" id="UP001501391">
    <property type="component" value="Unassembled WGS sequence"/>
</dbReference>
<reference evidence="1 2" key="1">
    <citation type="journal article" date="2019" name="Int. J. Syst. Evol. Microbiol.">
        <title>The Global Catalogue of Microorganisms (GCM) 10K type strain sequencing project: providing services to taxonomists for standard genome sequencing and annotation.</title>
        <authorList>
            <consortium name="The Broad Institute Genomics Platform"/>
            <consortium name="The Broad Institute Genome Sequencing Center for Infectious Disease"/>
            <person name="Wu L."/>
            <person name="Ma J."/>
        </authorList>
    </citation>
    <scope>NUCLEOTIDE SEQUENCE [LARGE SCALE GENOMIC DNA]</scope>
    <source>
        <strain evidence="1 2">JCM 14924</strain>
    </source>
</reference>